<evidence type="ECO:0000313" key="3">
    <source>
        <dbReference type="Proteomes" id="UP001328107"/>
    </source>
</evidence>
<sequence length="115" mass="12759">MSGAEAPPPPPPQGGYQPHGAGSQWNPWQGEWHHYSKGPNGHHYYNYVHHYKRCGGRWGTGFVVGGLVGIWAASCWNRPDAAAGDCAWGYYRGPWCAQKREGQAPEKKPEDITNQ</sequence>
<evidence type="ECO:0000256" key="1">
    <source>
        <dbReference type="SAM" id="MobiDB-lite"/>
    </source>
</evidence>
<organism evidence="2 3">
    <name type="scientific">Pristionchus mayeri</name>
    <dbReference type="NCBI Taxonomy" id="1317129"/>
    <lineage>
        <taxon>Eukaryota</taxon>
        <taxon>Metazoa</taxon>
        <taxon>Ecdysozoa</taxon>
        <taxon>Nematoda</taxon>
        <taxon>Chromadorea</taxon>
        <taxon>Rhabditida</taxon>
        <taxon>Rhabditina</taxon>
        <taxon>Diplogasteromorpha</taxon>
        <taxon>Diplogasteroidea</taxon>
        <taxon>Neodiplogasteridae</taxon>
        <taxon>Pristionchus</taxon>
    </lineage>
</organism>
<feature type="region of interest" description="Disordered" evidence="1">
    <location>
        <begin position="1"/>
        <end position="32"/>
    </location>
</feature>
<accession>A0AAN4Z4H1</accession>
<feature type="compositionally biased region" description="Pro residues" evidence="1">
    <location>
        <begin position="1"/>
        <end position="13"/>
    </location>
</feature>
<keyword evidence="3" id="KW-1185">Reference proteome</keyword>
<evidence type="ECO:0000313" key="2">
    <source>
        <dbReference type="EMBL" id="GMR30525.1"/>
    </source>
</evidence>
<proteinExistence type="predicted"/>
<name>A0AAN4Z4H1_9BILA</name>
<dbReference type="AlphaFoldDB" id="A0AAN4Z4H1"/>
<comment type="caution">
    <text evidence="2">The sequence shown here is derived from an EMBL/GenBank/DDBJ whole genome shotgun (WGS) entry which is preliminary data.</text>
</comment>
<protein>
    <submittedName>
        <fullName evidence="2">Uncharacterized protein</fullName>
    </submittedName>
</protein>
<reference evidence="3" key="1">
    <citation type="submission" date="2022-10" db="EMBL/GenBank/DDBJ databases">
        <title>Genome assembly of Pristionchus species.</title>
        <authorList>
            <person name="Yoshida K."/>
            <person name="Sommer R.J."/>
        </authorList>
    </citation>
    <scope>NUCLEOTIDE SEQUENCE [LARGE SCALE GENOMIC DNA]</scope>
    <source>
        <strain evidence="3">RS5460</strain>
    </source>
</reference>
<gene>
    <name evidence="2" type="ORF">PMAYCL1PPCAC_00720</name>
</gene>
<dbReference type="Proteomes" id="UP001328107">
    <property type="component" value="Unassembled WGS sequence"/>
</dbReference>
<dbReference type="EMBL" id="BTRK01000001">
    <property type="protein sequence ID" value="GMR30525.1"/>
    <property type="molecule type" value="Genomic_DNA"/>
</dbReference>